<accession>A0A9K3PXG7</accession>
<feature type="chain" id="PRO_5039914122" evidence="2">
    <location>
        <begin position="25"/>
        <end position="352"/>
    </location>
</feature>
<evidence type="ECO:0000313" key="3">
    <source>
        <dbReference type="EMBL" id="KAG7363298.1"/>
    </source>
</evidence>
<feature type="transmembrane region" description="Helical" evidence="1">
    <location>
        <begin position="328"/>
        <end position="348"/>
    </location>
</feature>
<dbReference type="EMBL" id="JAGRRH010000010">
    <property type="protein sequence ID" value="KAG7363298.1"/>
    <property type="molecule type" value="Genomic_DNA"/>
</dbReference>
<gene>
    <name evidence="3" type="ORF">IV203_026658</name>
</gene>
<reference evidence="3" key="2">
    <citation type="submission" date="2021-04" db="EMBL/GenBank/DDBJ databases">
        <authorList>
            <person name="Podell S."/>
        </authorList>
    </citation>
    <scope>NUCLEOTIDE SEQUENCE</scope>
    <source>
        <strain evidence="3">Hildebrandi</strain>
    </source>
</reference>
<keyword evidence="4" id="KW-1185">Reference proteome</keyword>
<keyword evidence="1" id="KW-0812">Transmembrane</keyword>
<protein>
    <submittedName>
        <fullName evidence="3">Uncharacterized protein</fullName>
    </submittedName>
</protein>
<dbReference type="PROSITE" id="PS51257">
    <property type="entry name" value="PROKAR_LIPOPROTEIN"/>
    <property type="match status" value="1"/>
</dbReference>
<evidence type="ECO:0000313" key="4">
    <source>
        <dbReference type="Proteomes" id="UP000693970"/>
    </source>
</evidence>
<sequence length="352" mass="39718">MTKFATISFLFLSALMIGCSNVEAQMVETDSTEHRSARAKWESLQSRLGLLDYKYGFTNASSRSELSTSYIVLVEQDKVVEVEPFFWSDQQPDPSQFSTVNDFFDLIFSSIEANSSVRAVYDDTHGYPSELTIVNNEMGVHVNYVIDVMTIYSVAQEELDRNKVLWIKTSTENYDYTLRLSCFCIPSATLPKRIEVREGVIETIFDLETGMESENFFFSTLLDQFKEIQDAIRNRWNIISTSYNDTLGYPARVFFDIHHGMSHDERLTEVKDVVIFGFPSVDEINSFSPTAAPFVLETSDDTEFSLFPNTSTIVTGGHMIGTSRAYCALPTMTIALVTILTIVATIVVETAT</sequence>
<dbReference type="AlphaFoldDB" id="A0A9K3PXG7"/>
<proteinExistence type="predicted"/>
<comment type="caution">
    <text evidence="3">The sequence shown here is derived from an EMBL/GenBank/DDBJ whole genome shotgun (WGS) entry which is preliminary data.</text>
</comment>
<dbReference type="InterPro" id="IPR046172">
    <property type="entry name" value="DUF6174"/>
</dbReference>
<organism evidence="3 4">
    <name type="scientific">Nitzschia inconspicua</name>
    <dbReference type="NCBI Taxonomy" id="303405"/>
    <lineage>
        <taxon>Eukaryota</taxon>
        <taxon>Sar</taxon>
        <taxon>Stramenopiles</taxon>
        <taxon>Ochrophyta</taxon>
        <taxon>Bacillariophyta</taxon>
        <taxon>Bacillariophyceae</taxon>
        <taxon>Bacillariophycidae</taxon>
        <taxon>Bacillariales</taxon>
        <taxon>Bacillariaceae</taxon>
        <taxon>Nitzschia</taxon>
    </lineage>
</organism>
<dbReference type="Pfam" id="PF19671">
    <property type="entry name" value="DUF6174"/>
    <property type="match status" value="2"/>
</dbReference>
<keyword evidence="2" id="KW-0732">Signal</keyword>
<evidence type="ECO:0000256" key="1">
    <source>
        <dbReference type="SAM" id="Phobius"/>
    </source>
</evidence>
<keyword evidence="1" id="KW-0472">Membrane</keyword>
<evidence type="ECO:0000256" key="2">
    <source>
        <dbReference type="SAM" id="SignalP"/>
    </source>
</evidence>
<dbReference type="Proteomes" id="UP000693970">
    <property type="component" value="Unassembled WGS sequence"/>
</dbReference>
<feature type="signal peptide" evidence="2">
    <location>
        <begin position="1"/>
        <end position="24"/>
    </location>
</feature>
<reference evidence="3" key="1">
    <citation type="journal article" date="2021" name="Sci. Rep.">
        <title>Diploid genomic architecture of Nitzschia inconspicua, an elite biomass production diatom.</title>
        <authorList>
            <person name="Oliver A."/>
            <person name="Podell S."/>
            <person name="Pinowska A."/>
            <person name="Traller J.C."/>
            <person name="Smith S.R."/>
            <person name="McClure R."/>
            <person name="Beliaev A."/>
            <person name="Bohutskyi P."/>
            <person name="Hill E.A."/>
            <person name="Rabines A."/>
            <person name="Zheng H."/>
            <person name="Allen L.Z."/>
            <person name="Kuo A."/>
            <person name="Grigoriev I.V."/>
            <person name="Allen A.E."/>
            <person name="Hazlebeck D."/>
            <person name="Allen E.E."/>
        </authorList>
    </citation>
    <scope>NUCLEOTIDE SEQUENCE</scope>
    <source>
        <strain evidence="3">Hildebrandi</strain>
    </source>
</reference>
<name>A0A9K3PXG7_9STRA</name>
<keyword evidence="1" id="KW-1133">Transmembrane helix</keyword>